<dbReference type="AlphaFoldDB" id="A0AAV9QHC8"/>
<accession>A0AAV9QHC8</accession>
<feature type="compositionally biased region" description="Acidic residues" evidence="1">
    <location>
        <begin position="408"/>
        <end position="431"/>
    </location>
</feature>
<evidence type="ECO:0000313" key="2">
    <source>
        <dbReference type="EMBL" id="KAK5543769.1"/>
    </source>
</evidence>
<evidence type="ECO:0000256" key="1">
    <source>
        <dbReference type="SAM" id="MobiDB-lite"/>
    </source>
</evidence>
<evidence type="ECO:0008006" key="4">
    <source>
        <dbReference type="Google" id="ProtNLM"/>
    </source>
</evidence>
<feature type="compositionally biased region" description="Acidic residues" evidence="1">
    <location>
        <begin position="439"/>
        <end position="450"/>
    </location>
</feature>
<organism evidence="2 3">
    <name type="scientific">Vermiconidia calcicola</name>
    <dbReference type="NCBI Taxonomy" id="1690605"/>
    <lineage>
        <taxon>Eukaryota</taxon>
        <taxon>Fungi</taxon>
        <taxon>Dikarya</taxon>
        <taxon>Ascomycota</taxon>
        <taxon>Pezizomycotina</taxon>
        <taxon>Dothideomycetes</taxon>
        <taxon>Dothideomycetidae</taxon>
        <taxon>Mycosphaerellales</taxon>
        <taxon>Extremaceae</taxon>
        <taxon>Vermiconidia</taxon>
    </lineage>
</organism>
<comment type="caution">
    <text evidence="2">The sequence shown here is derived from an EMBL/GenBank/DDBJ whole genome shotgun (WGS) entry which is preliminary data.</text>
</comment>
<sequence length="450" mass="50282">MSNNFPPFPPFPDVANFPDLTNPEQLQALNDSWKSFVDTHFAGIHAPTNPALTSNPDDDGPVSYSTALQTQEPDPDELHPDIDSTNVVNLSRLIALLQSGWILSRGKGPRNNDCCLWCRGPLTDHTQILVHDCGPNATSKCNNAWSASCFLQWVINNEIDKACTRIIRCPMCRGEIYAATRLKRDPRTQDFQHPTNEVVPAHVRVLLFGARLALQYAQKHGAGPLFFMERAEVAKLAMLGRNSVIFKAVDAIKHPARNEEHFVTLWLVVDWGYNEYRMAPYISTPNVVPERLLGPPSPFQGTGFMTAQEVEHEAAANGGLANAVANFKPDWHDESIKEMVQGGKEELLMLIQQWMSSAGGDEQARERCKACFAQLTRAFGICMPPDEQTKSGAQQIGENQNQVAGQDQDGDVEMSHEDEEDEDEDEDEEEDSVQHTMETDIDEDDYSWSE</sequence>
<dbReference type="EMBL" id="JAXLQG010000002">
    <property type="protein sequence ID" value="KAK5543769.1"/>
    <property type="molecule type" value="Genomic_DNA"/>
</dbReference>
<gene>
    <name evidence="2" type="ORF">LTR25_001384</name>
</gene>
<protein>
    <recommendedName>
        <fullName evidence="4">RING-type domain-containing protein</fullName>
    </recommendedName>
</protein>
<name>A0AAV9QHC8_9PEZI</name>
<evidence type="ECO:0000313" key="3">
    <source>
        <dbReference type="Proteomes" id="UP001345827"/>
    </source>
</evidence>
<proteinExistence type="predicted"/>
<reference evidence="2 3" key="1">
    <citation type="submission" date="2023-06" db="EMBL/GenBank/DDBJ databases">
        <title>Black Yeasts Isolated from many extreme environments.</title>
        <authorList>
            <person name="Coleine C."/>
            <person name="Stajich J.E."/>
            <person name="Selbmann L."/>
        </authorList>
    </citation>
    <scope>NUCLEOTIDE SEQUENCE [LARGE SCALE GENOMIC DNA]</scope>
    <source>
        <strain evidence="2 3">CCFEE 5887</strain>
    </source>
</reference>
<dbReference type="Proteomes" id="UP001345827">
    <property type="component" value="Unassembled WGS sequence"/>
</dbReference>
<feature type="compositionally biased region" description="Polar residues" evidence="1">
    <location>
        <begin position="390"/>
        <end position="405"/>
    </location>
</feature>
<keyword evidence="3" id="KW-1185">Reference proteome</keyword>
<feature type="region of interest" description="Disordered" evidence="1">
    <location>
        <begin position="386"/>
        <end position="450"/>
    </location>
</feature>
<dbReference type="SUPFAM" id="SSF57850">
    <property type="entry name" value="RING/U-box"/>
    <property type="match status" value="1"/>
</dbReference>